<dbReference type="InterPro" id="IPR027417">
    <property type="entry name" value="P-loop_NTPase"/>
</dbReference>
<comment type="caution">
    <text evidence="6">The sequence shown here is derived from an EMBL/GenBank/DDBJ whole genome shotgun (WGS) entry which is preliminary data.</text>
</comment>
<evidence type="ECO:0000313" key="6">
    <source>
        <dbReference type="EMBL" id="OEG71411.1"/>
    </source>
</evidence>
<dbReference type="SUPFAM" id="SSF52540">
    <property type="entry name" value="P-loop containing nucleoside triphosphate hydrolases"/>
    <property type="match status" value="1"/>
</dbReference>
<dbReference type="EMBL" id="LNVX01000218">
    <property type="protein sequence ID" value="OEG71411.1"/>
    <property type="molecule type" value="Genomic_DNA"/>
</dbReference>
<dbReference type="GO" id="GO:0016787">
    <property type="term" value="F:hydrolase activity"/>
    <property type="evidence" value="ECO:0007669"/>
    <property type="project" value="UniProtKB-KW"/>
</dbReference>
<organism evidence="6 7">
    <name type="scientific">Endomicrobium trichonymphae</name>
    <dbReference type="NCBI Taxonomy" id="1408204"/>
    <lineage>
        <taxon>Bacteria</taxon>
        <taxon>Pseudomonadati</taxon>
        <taxon>Elusimicrobiota</taxon>
        <taxon>Endomicrobiia</taxon>
        <taxon>Endomicrobiales</taxon>
        <taxon>Endomicrobiaceae</taxon>
        <taxon>Candidatus Endomicrobiellum</taxon>
    </lineage>
</organism>
<dbReference type="GO" id="GO:0005524">
    <property type="term" value="F:ATP binding"/>
    <property type="evidence" value="ECO:0007669"/>
    <property type="project" value="UniProtKB-KW"/>
</dbReference>
<name>A0A1E5ILP8_ENDTX</name>
<dbReference type="Pfam" id="PF13361">
    <property type="entry name" value="UvrD_C"/>
    <property type="match status" value="1"/>
</dbReference>
<gene>
    <name evidence="6" type="ORF">ATZ36_14935</name>
</gene>
<keyword evidence="2" id="KW-0378">Hydrolase</keyword>
<feature type="domain" description="UvrD-like helicase C-terminal" evidence="5">
    <location>
        <begin position="3"/>
        <end position="66"/>
    </location>
</feature>
<keyword evidence="1" id="KW-0547">Nucleotide-binding</keyword>
<evidence type="ECO:0000256" key="3">
    <source>
        <dbReference type="ARBA" id="ARBA00022806"/>
    </source>
</evidence>
<dbReference type="Gene3D" id="1.10.486.10">
    <property type="entry name" value="PCRA, domain 4"/>
    <property type="match status" value="1"/>
</dbReference>
<evidence type="ECO:0000313" key="7">
    <source>
        <dbReference type="Proteomes" id="UP000095237"/>
    </source>
</evidence>
<reference evidence="6 7" key="1">
    <citation type="submission" date="2015-11" db="EMBL/GenBank/DDBJ databases">
        <title>Evidence for parallel genomic evolution in an endosymbiosis of termite gut flagellates.</title>
        <authorList>
            <person name="Zheng H."/>
        </authorList>
    </citation>
    <scope>NUCLEOTIDE SEQUENCE [LARGE SCALE GENOMIC DNA]</scope>
    <source>
        <strain evidence="6 7">CET450</strain>
    </source>
</reference>
<evidence type="ECO:0000256" key="2">
    <source>
        <dbReference type="ARBA" id="ARBA00022801"/>
    </source>
</evidence>
<sequence>MAVNAVGITSFYDLPLVKNILAVLRLANNLSDDYSFYRCALFLGKDIGKKTIDTLRDFAHSEDVSMTIAVARASEACINAHRCSISIYVIFVLVLI</sequence>
<accession>A0A1E5ILP8</accession>
<keyword evidence="3" id="KW-0347">Helicase</keyword>
<dbReference type="GO" id="GO:0004386">
    <property type="term" value="F:helicase activity"/>
    <property type="evidence" value="ECO:0007669"/>
    <property type="project" value="UniProtKB-KW"/>
</dbReference>
<dbReference type="Proteomes" id="UP000095237">
    <property type="component" value="Unassembled WGS sequence"/>
</dbReference>
<evidence type="ECO:0000259" key="5">
    <source>
        <dbReference type="Pfam" id="PF13361"/>
    </source>
</evidence>
<keyword evidence="4" id="KW-0067">ATP-binding</keyword>
<dbReference type="AlphaFoldDB" id="A0A1E5ILP8"/>
<keyword evidence="7" id="KW-1185">Reference proteome</keyword>
<proteinExistence type="predicted"/>
<dbReference type="InterPro" id="IPR014017">
    <property type="entry name" value="DNA_helicase_UvrD-like_C"/>
</dbReference>
<evidence type="ECO:0000256" key="4">
    <source>
        <dbReference type="ARBA" id="ARBA00022840"/>
    </source>
</evidence>
<protein>
    <recommendedName>
        <fullName evidence="5">UvrD-like helicase C-terminal domain-containing protein</fullName>
    </recommendedName>
</protein>
<evidence type="ECO:0000256" key="1">
    <source>
        <dbReference type="ARBA" id="ARBA00022741"/>
    </source>
</evidence>